<dbReference type="EMBL" id="FQUW01000045">
    <property type="protein sequence ID" value="SHF62356.1"/>
    <property type="molecule type" value="Genomic_DNA"/>
</dbReference>
<dbReference type="InterPro" id="IPR007546">
    <property type="entry name" value="DUF503"/>
</dbReference>
<evidence type="ECO:0000313" key="1">
    <source>
        <dbReference type="EMBL" id="SHF62356.1"/>
    </source>
</evidence>
<reference evidence="2" key="1">
    <citation type="submission" date="2016-11" db="EMBL/GenBank/DDBJ databases">
        <authorList>
            <person name="Varghese N."/>
            <person name="Submissions S."/>
        </authorList>
    </citation>
    <scope>NUCLEOTIDE SEQUENCE [LARGE SCALE GENOMIC DNA]</scope>
    <source>
        <strain evidence="2">DSM 11792</strain>
    </source>
</reference>
<dbReference type="Pfam" id="PF04456">
    <property type="entry name" value="DUF503"/>
    <property type="match status" value="1"/>
</dbReference>
<dbReference type="InterPro" id="IPR036746">
    <property type="entry name" value="TT1725-like_sf"/>
</dbReference>
<dbReference type="PANTHER" id="PTHR36441">
    <property type="entry name" value="HYPOTHETICAL CYTOSOLIC PROTEIN"/>
    <property type="match status" value="1"/>
</dbReference>
<evidence type="ECO:0008006" key="3">
    <source>
        <dbReference type="Google" id="ProtNLM"/>
    </source>
</evidence>
<dbReference type="AlphaFoldDB" id="A0A1M5D5U3"/>
<protein>
    <recommendedName>
        <fullName evidence="3">DUF503 domain-containing protein</fullName>
    </recommendedName>
</protein>
<dbReference type="Proteomes" id="UP000184196">
    <property type="component" value="Unassembled WGS sequence"/>
</dbReference>
<organism evidence="1 2">
    <name type="scientific">Desulfofundulus australicus DSM 11792</name>
    <dbReference type="NCBI Taxonomy" id="1121425"/>
    <lineage>
        <taxon>Bacteria</taxon>
        <taxon>Bacillati</taxon>
        <taxon>Bacillota</taxon>
        <taxon>Clostridia</taxon>
        <taxon>Eubacteriales</taxon>
        <taxon>Peptococcaceae</taxon>
        <taxon>Desulfofundulus</taxon>
    </lineage>
</organism>
<dbReference type="Gene3D" id="3.30.70.1120">
    <property type="entry name" value="TT1725-like"/>
    <property type="match status" value="1"/>
</dbReference>
<proteinExistence type="predicted"/>
<name>A0A1M5D5U3_9FIRM</name>
<evidence type="ECO:0000313" key="2">
    <source>
        <dbReference type="Proteomes" id="UP000184196"/>
    </source>
</evidence>
<dbReference type="SUPFAM" id="SSF103007">
    <property type="entry name" value="Hypothetical protein TT1725"/>
    <property type="match status" value="1"/>
</dbReference>
<gene>
    <name evidence="1" type="ORF">SAMN02745218_02727</name>
</gene>
<sequence length="130" mass="14763">MLLAELKEKRFPTPNNTSEMQISTMLDTNSWDQEERILVVGILVMELRMSEANSLKGKRRVLKSLLDKVKARYNVSVAEVGKQDTWHFSTIGVSFISNDSAHVHQTLTAVVRFVEGLGTVELLDMRMELL</sequence>
<accession>A0A1M5D5U3</accession>
<keyword evidence="2" id="KW-1185">Reference proteome</keyword>
<dbReference type="PANTHER" id="PTHR36441:SF1">
    <property type="entry name" value="DUF503 DOMAIN-CONTAINING PROTEIN"/>
    <property type="match status" value="1"/>
</dbReference>